<name>A0A0C2ZAQ6_9AGAM</name>
<protein>
    <submittedName>
        <fullName evidence="1">Uncharacterized protein</fullName>
    </submittedName>
</protein>
<sequence length="114" mass="12356">MTSQPLNVEVSKGASKPEAFVAKRQSHIKEARISTSVRTMHYGKKDIGGQFPTPTDAGVLQYPFANVYQSSHAGRGDPILVDSWSSAGSTSYWDLGTQGPGVDKYQYLGELTSM</sequence>
<proteinExistence type="predicted"/>
<dbReference type="InParanoid" id="A0A0C2ZAQ6"/>
<reference evidence="1 2" key="1">
    <citation type="submission" date="2014-04" db="EMBL/GenBank/DDBJ databases">
        <authorList>
            <consortium name="DOE Joint Genome Institute"/>
            <person name="Kuo A."/>
            <person name="Kohler A."/>
            <person name="Nagy L.G."/>
            <person name="Floudas D."/>
            <person name="Copeland A."/>
            <person name="Barry K.W."/>
            <person name="Cichocki N."/>
            <person name="Veneault-Fourrey C."/>
            <person name="LaButti K."/>
            <person name="Lindquist E.A."/>
            <person name="Lipzen A."/>
            <person name="Lundell T."/>
            <person name="Morin E."/>
            <person name="Murat C."/>
            <person name="Sun H."/>
            <person name="Tunlid A."/>
            <person name="Henrissat B."/>
            <person name="Grigoriev I.V."/>
            <person name="Hibbett D.S."/>
            <person name="Martin F."/>
            <person name="Nordberg H.P."/>
            <person name="Cantor M.N."/>
            <person name="Hua S.X."/>
        </authorList>
    </citation>
    <scope>NUCLEOTIDE SEQUENCE [LARGE SCALE GENOMIC DNA]</scope>
    <source>
        <strain evidence="1 2">Foug A</strain>
    </source>
</reference>
<dbReference type="EMBL" id="KN822079">
    <property type="protein sequence ID" value="KIM58968.1"/>
    <property type="molecule type" value="Genomic_DNA"/>
</dbReference>
<keyword evidence="2" id="KW-1185">Reference proteome</keyword>
<organism evidence="1 2">
    <name type="scientific">Scleroderma citrinum Foug A</name>
    <dbReference type="NCBI Taxonomy" id="1036808"/>
    <lineage>
        <taxon>Eukaryota</taxon>
        <taxon>Fungi</taxon>
        <taxon>Dikarya</taxon>
        <taxon>Basidiomycota</taxon>
        <taxon>Agaricomycotina</taxon>
        <taxon>Agaricomycetes</taxon>
        <taxon>Agaricomycetidae</taxon>
        <taxon>Boletales</taxon>
        <taxon>Sclerodermatineae</taxon>
        <taxon>Sclerodermataceae</taxon>
        <taxon>Scleroderma</taxon>
    </lineage>
</organism>
<dbReference type="Proteomes" id="UP000053989">
    <property type="component" value="Unassembled WGS sequence"/>
</dbReference>
<dbReference type="AlphaFoldDB" id="A0A0C2ZAQ6"/>
<gene>
    <name evidence="1" type="ORF">SCLCIDRAFT_1044533</name>
</gene>
<evidence type="ECO:0000313" key="2">
    <source>
        <dbReference type="Proteomes" id="UP000053989"/>
    </source>
</evidence>
<accession>A0A0C2ZAQ6</accession>
<evidence type="ECO:0000313" key="1">
    <source>
        <dbReference type="EMBL" id="KIM58968.1"/>
    </source>
</evidence>
<reference evidence="2" key="2">
    <citation type="submission" date="2015-01" db="EMBL/GenBank/DDBJ databases">
        <title>Evolutionary Origins and Diversification of the Mycorrhizal Mutualists.</title>
        <authorList>
            <consortium name="DOE Joint Genome Institute"/>
            <consortium name="Mycorrhizal Genomics Consortium"/>
            <person name="Kohler A."/>
            <person name="Kuo A."/>
            <person name="Nagy L.G."/>
            <person name="Floudas D."/>
            <person name="Copeland A."/>
            <person name="Barry K.W."/>
            <person name="Cichocki N."/>
            <person name="Veneault-Fourrey C."/>
            <person name="LaButti K."/>
            <person name="Lindquist E.A."/>
            <person name="Lipzen A."/>
            <person name="Lundell T."/>
            <person name="Morin E."/>
            <person name="Murat C."/>
            <person name="Riley R."/>
            <person name="Ohm R."/>
            <person name="Sun H."/>
            <person name="Tunlid A."/>
            <person name="Henrissat B."/>
            <person name="Grigoriev I.V."/>
            <person name="Hibbett D.S."/>
            <person name="Martin F."/>
        </authorList>
    </citation>
    <scope>NUCLEOTIDE SEQUENCE [LARGE SCALE GENOMIC DNA]</scope>
    <source>
        <strain evidence="2">Foug A</strain>
    </source>
</reference>
<dbReference type="HOGENOM" id="CLU_2122544_0_0_1"/>